<reference evidence="1 2" key="1">
    <citation type="journal article" date="2022" name="Nat. Plants">
        <title>Genomes of leafy and leafless Platanthera orchids illuminate the evolution of mycoheterotrophy.</title>
        <authorList>
            <person name="Li M.H."/>
            <person name="Liu K.W."/>
            <person name="Li Z."/>
            <person name="Lu H.C."/>
            <person name="Ye Q.L."/>
            <person name="Zhang D."/>
            <person name="Wang J.Y."/>
            <person name="Li Y.F."/>
            <person name="Zhong Z.M."/>
            <person name="Liu X."/>
            <person name="Yu X."/>
            <person name="Liu D.K."/>
            <person name="Tu X.D."/>
            <person name="Liu B."/>
            <person name="Hao Y."/>
            <person name="Liao X.Y."/>
            <person name="Jiang Y.T."/>
            <person name="Sun W.H."/>
            <person name="Chen J."/>
            <person name="Chen Y.Q."/>
            <person name="Ai Y."/>
            <person name="Zhai J.W."/>
            <person name="Wu S.S."/>
            <person name="Zhou Z."/>
            <person name="Hsiao Y.Y."/>
            <person name="Wu W.L."/>
            <person name="Chen Y.Y."/>
            <person name="Lin Y.F."/>
            <person name="Hsu J.L."/>
            <person name="Li C.Y."/>
            <person name="Wang Z.W."/>
            <person name="Zhao X."/>
            <person name="Zhong W.Y."/>
            <person name="Ma X.K."/>
            <person name="Ma L."/>
            <person name="Huang J."/>
            <person name="Chen G.Z."/>
            <person name="Huang M.Z."/>
            <person name="Huang L."/>
            <person name="Peng D.H."/>
            <person name="Luo Y.B."/>
            <person name="Zou S.Q."/>
            <person name="Chen S.P."/>
            <person name="Lan S."/>
            <person name="Tsai W.C."/>
            <person name="Van de Peer Y."/>
            <person name="Liu Z.J."/>
        </authorList>
    </citation>
    <scope>NUCLEOTIDE SEQUENCE [LARGE SCALE GENOMIC DNA]</scope>
    <source>
        <strain evidence="1">Lor288</strain>
    </source>
</reference>
<organism evidence="1 2">
    <name type="scientific">Platanthera guangdongensis</name>
    <dbReference type="NCBI Taxonomy" id="2320717"/>
    <lineage>
        <taxon>Eukaryota</taxon>
        <taxon>Viridiplantae</taxon>
        <taxon>Streptophyta</taxon>
        <taxon>Embryophyta</taxon>
        <taxon>Tracheophyta</taxon>
        <taxon>Spermatophyta</taxon>
        <taxon>Magnoliopsida</taxon>
        <taxon>Liliopsida</taxon>
        <taxon>Asparagales</taxon>
        <taxon>Orchidaceae</taxon>
        <taxon>Orchidoideae</taxon>
        <taxon>Orchideae</taxon>
        <taxon>Orchidinae</taxon>
        <taxon>Platanthera</taxon>
    </lineage>
</organism>
<sequence>MWCFESDFPELGEGDFPSSVRAPTGIFPCSRRAPTHDFWRCSGDSHGQLASKLWRALGIAELSKDMHSSVIENQRLEGTLYTLLTLLQSIPYMGPLPLEVAMVMSISGVETTRKGYIRQEPDAIFIRSINEVEVKPKPKAIHAAPPHNSTFCEEKVTIS</sequence>
<gene>
    <name evidence="1" type="ORF">KSP40_PGU005753</name>
</gene>
<accession>A0ABR2LWA5</accession>
<name>A0ABR2LWA5_9ASPA</name>
<comment type="caution">
    <text evidence="1">The sequence shown here is derived from an EMBL/GenBank/DDBJ whole genome shotgun (WGS) entry which is preliminary data.</text>
</comment>
<dbReference type="Proteomes" id="UP001412067">
    <property type="component" value="Unassembled WGS sequence"/>
</dbReference>
<keyword evidence="2" id="KW-1185">Reference proteome</keyword>
<evidence type="ECO:0000313" key="2">
    <source>
        <dbReference type="Proteomes" id="UP001412067"/>
    </source>
</evidence>
<proteinExistence type="predicted"/>
<dbReference type="EMBL" id="JBBWWR010000014">
    <property type="protein sequence ID" value="KAK8953139.1"/>
    <property type="molecule type" value="Genomic_DNA"/>
</dbReference>
<evidence type="ECO:0000313" key="1">
    <source>
        <dbReference type="EMBL" id="KAK8953139.1"/>
    </source>
</evidence>
<protein>
    <submittedName>
        <fullName evidence="1">Uncharacterized protein</fullName>
    </submittedName>
</protein>